<proteinExistence type="predicted"/>
<dbReference type="RefSeq" id="WP_013863341.1">
    <property type="nucleotide sequence ID" value="NC_015635.1"/>
</dbReference>
<feature type="compositionally biased region" description="Pro residues" evidence="1">
    <location>
        <begin position="132"/>
        <end position="158"/>
    </location>
</feature>
<keyword evidence="2" id="KW-0812">Transmembrane</keyword>
<dbReference type="Proteomes" id="UP000007947">
    <property type="component" value="Chromosome"/>
</dbReference>
<keyword evidence="2" id="KW-0472">Membrane</keyword>
<organism evidence="3 4">
    <name type="scientific">Microlunatus phosphovorus (strain ATCC 700054 / DSM 10555 / JCM 9379 / NBRC 101784 / NCIMB 13414 / VKM Ac-1990 / NM-1)</name>
    <dbReference type="NCBI Taxonomy" id="1032480"/>
    <lineage>
        <taxon>Bacteria</taxon>
        <taxon>Bacillati</taxon>
        <taxon>Actinomycetota</taxon>
        <taxon>Actinomycetes</taxon>
        <taxon>Propionibacteriales</taxon>
        <taxon>Propionibacteriaceae</taxon>
        <taxon>Microlunatus</taxon>
    </lineage>
</organism>
<evidence type="ECO:0000256" key="1">
    <source>
        <dbReference type="SAM" id="MobiDB-lite"/>
    </source>
</evidence>
<feature type="compositionally biased region" description="Polar residues" evidence="1">
    <location>
        <begin position="79"/>
        <end position="91"/>
    </location>
</feature>
<feature type="transmembrane region" description="Helical" evidence="2">
    <location>
        <begin position="41"/>
        <end position="64"/>
    </location>
</feature>
<gene>
    <name evidence="3" type="ordered locus">MLP_24570</name>
</gene>
<dbReference type="AlphaFoldDB" id="F5XFR4"/>
<name>F5XFR4_MICPN</name>
<evidence type="ECO:0000256" key="2">
    <source>
        <dbReference type="SAM" id="Phobius"/>
    </source>
</evidence>
<protein>
    <submittedName>
        <fullName evidence="3">Uncharacterized protein</fullName>
    </submittedName>
</protein>
<keyword evidence="2" id="KW-1133">Transmembrane helix</keyword>
<dbReference type="HOGENOM" id="CLU_1494623_0_0_11"/>
<dbReference type="EMBL" id="AP012204">
    <property type="protein sequence ID" value="BAK35471.1"/>
    <property type="molecule type" value="Genomic_DNA"/>
</dbReference>
<accession>F5XFR4</accession>
<keyword evidence="4" id="KW-1185">Reference proteome</keyword>
<sequence>MAEWDRLEERLKDLGESASSSVHDPLDPALVRQRGARRRHWRWTVTVVTAAVMMISGGAGVYALTVQRQTPVPAGLPTRSPSVQYVESTVEPSGRASLLPTTSAPRERPRSVPLPYATTKPSTPDPGSVSPTPTPTPTPEPTDTPTPTPTLTPEPSPTSEPSEESPSYTALPIPSNGASR</sequence>
<dbReference type="KEGG" id="mph:MLP_24570"/>
<reference evidence="3 4" key="1">
    <citation type="submission" date="2011-05" db="EMBL/GenBank/DDBJ databases">
        <title>Whole genome sequence of Microlunatus phosphovorus NM-1.</title>
        <authorList>
            <person name="Hosoyama A."/>
            <person name="Sasaki K."/>
            <person name="Harada T."/>
            <person name="Igarashi R."/>
            <person name="Kawakoshi A."/>
            <person name="Sasagawa M."/>
            <person name="Fukada J."/>
            <person name="Nakamura S."/>
            <person name="Katano Y."/>
            <person name="Hanada S."/>
            <person name="Kamagata Y."/>
            <person name="Nakamura N."/>
            <person name="Yamazaki S."/>
            <person name="Fujita N."/>
        </authorList>
    </citation>
    <scope>NUCLEOTIDE SEQUENCE [LARGE SCALE GENOMIC DNA]</scope>
    <source>
        <strain evidence="4">ATCC 700054 / DSM 10555 / JCM 9379 / NBRC 101784 / NCIMB 13414 / VKM Ac-1990 / NM-1</strain>
    </source>
</reference>
<feature type="region of interest" description="Disordered" evidence="1">
    <location>
        <begin position="73"/>
        <end position="180"/>
    </location>
</feature>
<evidence type="ECO:0000313" key="4">
    <source>
        <dbReference type="Proteomes" id="UP000007947"/>
    </source>
</evidence>
<evidence type="ECO:0000313" key="3">
    <source>
        <dbReference type="EMBL" id="BAK35471.1"/>
    </source>
</evidence>
<feature type="compositionally biased region" description="Low complexity" evidence="1">
    <location>
        <begin position="121"/>
        <end position="131"/>
    </location>
</feature>
<dbReference type="STRING" id="1032480.MLP_24570"/>